<evidence type="ECO:0000313" key="2">
    <source>
        <dbReference type="Proteomes" id="UP000799291"/>
    </source>
</evidence>
<protein>
    <submittedName>
        <fullName evidence="1">Uncharacterized protein</fullName>
    </submittedName>
</protein>
<reference evidence="1" key="1">
    <citation type="journal article" date="2020" name="Stud. Mycol.">
        <title>101 Dothideomycetes genomes: a test case for predicting lifestyles and emergence of pathogens.</title>
        <authorList>
            <person name="Haridas S."/>
            <person name="Albert R."/>
            <person name="Binder M."/>
            <person name="Bloem J."/>
            <person name="Labutti K."/>
            <person name="Salamov A."/>
            <person name="Andreopoulos B."/>
            <person name="Baker S."/>
            <person name="Barry K."/>
            <person name="Bills G."/>
            <person name="Bluhm B."/>
            <person name="Cannon C."/>
            <person name="Castanera R."/>
            <person name="Culley D."/>
            <person name="Daum C."/>
            <person name="Ezra D."/>
            <person name="Gonzalez J."/>
            <person name="Henrissat B."/>
            <person name="Kuo A."/>
            <person name="Liang C."/>
            <person name="Lipzen A."/>
            <person name="Lutzoni F."/>
            <person name="Magnuson J."/>
            <person name="Mondo S."/>
            <person name="Nolan M."/>
            <person name="Ohm R."/>
            <person name="Pangilinan J."/>
            <person name="Park H.-J."/>
            <person name="Ramirez L."/>
            <person name="Alfaro M."/>
            <person name="Sun H."/>
            <person name="Tritt A."/>
            <person name="Yoshinaga Y."/>
            <person name="Zwiers L.-H."/>
            <person name="Turgeon B."/>
            <person name="Goodwin S."/>
            <person name="Spatafora J."/>
            <person name="Crous P."/>
            <person name="Grigoriev I."/>
        </authorList>
    </citation>
    <scope>NUCLEOTIDE SEQUENCE</scope>
    <source>
        <strain evidence="1">CBS 122367</strain>
    </source>
</reference>
<dbReference type="EMBL" id="MU005626">
    <property type="protein sequence ID" value="KAF2677119.1"/>
    <property type="molecule type" value="Genomic_DNA"/>
</dbReference>
<organism evidence="1 2">
    <name type="scientific">Lentithecium fluviatile CBS 122367</name>
    <dbReference type="NCBI Taxonomy" id="1168545"/>
    <lineage>
        <taxon>Eukaryota</taxon>
        <taxon>Fungi</taxon>
        <taxon>Dikarya</taxon>
        <taxon>Ascomycota</taxon>
        <taxon>Pezizomycotina</taxon>
        <taxon>Dothideomycetes</taxon>
        <taxon>Pleosporomycetidae</taxon>
        <taxon>Pleosporales</taxon>
        <taxon>Massarineae</taxon>
        <taxon>Lentitheciaceae</taxon>
        <taxon>Lentithecium</taxon>
    </lineage>
</organism>
<accession>A0A6G1IGU2</accession>
<sequence>MAAHTYLITKATRSLKSDTETDKPYYEVVDVFPMTLPFTHVEKFDTYTYHYQLVEHEAEIFFRVLYVKIEHENNDYSTISVPAWAPDTNLAQELLVEIVNKEAANVTTEEQTIKPQWVYDAQQNCRGAAVQWSGGRVWFDVVAVKVEPRIKFGDGLGQVLVEEERSMGQDSTG</sequence>
<dbReference type="AlphaFoldDB" id="A0A6G1IGU2"/>
<keyword evidence="2" id="KW-1185">Reference proteome</keyword>
<gene>
    <name evidence="1" type="ORF">K458DRAFT_410015</name>
</gene>
<dbReference type="Proteomes" id="UP000799291">
    <property type="component" value="Unassembled WGS sequence"/>
</dbReference>
<proteinExistence type="predicted"/>
<name>A0A6G1IGU2_9PLEO</name>
<evidence type="ECO:0000313" key="1">
    <source>
        <dbReference type="EMBL" id="KAF2677119.1"/>
    </source>
</evidence>